<organism evidence="2 3">
    <name type="scientific">Pyrrhoderma noxium</name>
    <dbReference type="NCBI Taxonomy" id="2282107"/>
    <lineage>
        <taxon>Eukaryota</taxon>
        <taxon>Fungi</taxon>
        <taxon>Dikarya</taxon>
        <taxon>Basidiomycota</taxon>
        <taxon>Agaricomycotina</taxon>
        <taxon>Agaricomycetes</taxon>
        <taxon>Hymenochaetales</taxon>
        <taxon>Hymenochaetaceae</taxon>
        <taxon>Pyrrhoderma</taxon>
    </lineage>
</organism>
<dbReference type="Gene3D" id="2.60.40.640">
    <property type="match status" value="1"/>
</dbReference>
<comment type="caution">
    <text evidence="2">The sequence shown here is derived from an EMBL/GenBank/DDBJ whole genome shotgun (WGS) entry which is preliminary data.</text>
</comment>
<proteinExistence type="predicted"/>
<name>A0A286U9M6_9AGAM</name>
<evidence type="ECO:0008006" key="4">
    <source>
        <dbReference type="Google" id="ProtNLM"/>
    </source>
</evidence>
<dbReference type="AlphaFoldDB" id="A0A286U9M6"/>
<feature type="region of interest" description="Disordered" evidence="1">
    <location>
        <begin position="1"/>
        <end position="24"/>
    </location>
</feature>
<accession>A0A286U9M6</accession>
<dbReference type="InParanoid" id="A0A286U9M6"/>
<sequence>MLLRESIQEDAETPETLDAGTELPNYFDLPGGAPRTHQYNLEDSKGKPWVILRLNSRAPYSKALPVFFEGDKVNGEVEANLGKGENCKAVIVKISGDVTSVGQEPMVFWRDTKTLWSSQGQSSKADGVNKWAFVFSFPKEAEINSTSKDYKTKHLLPPTFSERASPAYIDYKLSVTIKRSFLRVNQTLGTSIVYVPRRIAPSPSLLRITAYRDGSQLLGPEIDLEGWSILQSIELSGTLFGTKTVKVQAMLSVAAPLVYASGSPIPLVLSLTSLDSQALDIIAQPSAVRVFLTRIMTIGSAATDDSAPKRSNNTFTEQLNQAFWWLAEEDKSRPGVRVLHGEIDVRKNLTPSFVFSRLTVNYHIAMLPLSAVGFSPSTPVDQQLISQKVDIVAENASGVVPRSHAPPGYVRPDQGNYNNSMGYLENGNQRFYHHNR</sequence>
<dbReference type="OrthoDB" id="2333384at2759"/>
<keyword evidence="3" id="KW-1185">Reference proteome</keyword>
<protein>
    <recommendedName>
        <fullName evidence="4">Arrestin-like N-terminal domain-containing protein</fullName>
    </recommendedName>
</protein>
<evidence type="ECO:0000313" key="2">
    <source>
        <dbReference type="EMBL" id="PAV16214.1"/>
    </source>
</evidence>
<evidence type="ECO:0000313" key="3">
    <source>
        <dbReference type="Proteomes" id="UP000217199"/>
    </source>
</evidence>
<gene>
    <name evidence="2" type="ORF">PNOK_0783400</name>
</gene>
<dbReference type="EMBL" id="NBII01000008">
    <property type="protein sequence ID" value="PAV16214.1"/>
    <property type="molecule type" value="Genomic_DNA"/>
</dbReference>
<reference evidence="2 3" key="1">
    <citation type="journal article" date="2017" name="Mol. Ecol.">
        <title>Comparative and population genomic landscape of Phellinus noxius: A hypervariable fungus causing root rot in trees.</title>
        <authorList>
            <person name="Chung C.L."/>
            <person name="Lee T.J."/>
            <person name="Akiba M."/>
            <person name="Lee H.H."/>
            <person name="Kuo T.H."/>
            <person name="Liu D."/>
            <person name="Ke H.M."/>
            <person name="Yokoi T."/>
            <person name="Roa M.B."/>
            <person name="Lu M.J."/>
            <person name="Chang Y.Y."/>
            <person name="Ann P.J."/>
            <person name="Tsai J.N."/>
            <person name="Chen C.Y."/>
            <person name="Tzean S.S."/>
            <person name="Ota Y."/>
            <person name="Hattori T."/>
            <person name="Sahashi N."/>
            <person name="Liou R.F."/>
            <person name="Kikuchi T."/>
            <person name="Tsai I.J."/>
        </authorList>
    </citation>
    <scope>NUCLEOTIDE SEQUENCE [LARGE SCALE GENOMIC DNA]</scope>
    <source>
        <strain evidence="2 3">FFPRI411160</strain>
    </source>
</reference>
<dbReference type="STRING" id="2282107.A0A286U9M6"/>
<evidence type="ECO:0000256" key="1">
    <source>
        <dbReference type="SAM" id="MobiDB-lite"/>
    </source>
</evidence>
<dbReference type="InterPro" id="IPR014752">
    <property type="entry name" value="Arrestin-like_C"/>
</dbReference>
<dbReference type="Proteomes" id="UP000217199">
    <property type="component" value="Unassembled WGS sequence"/>
</dbReference>